<dbReference type="AlphaFoldDB" id="A0A3S5B408"/>
<proteinExistence type="predicted"/>
<dbReference type="EMBL" id="CAAALY010015322">
    <property type="protein sequence ID" value="VEL12626.1"/>
    <property type="molecule type" value="Genomic_DNA"/>
</dbReference>
<organism evidence="2 3">
    <name type="scientific">Protopolystoma xenopodis</name>
    <dbReference type="NCBI Taxonomy" id="117903"/>
    <lineage>
        <taxon>Eukaryota</taxon>
        <taxon>Metazoa</taxon>
        <taxon>Spiralia</taxon>
        <taxon>Lophotrochozoa</taxon>
        <taxon>Platyhelminthes</taxon>
        <taxon>Monogenea</taxon>
        <taxon>Polyopisthocotylea</taxon>
        <taxon>Polystomatidea</taxon>
        <taxon>Polystomatidae</taxon>
        <taxon>Protopolystoma</taxon>
    </lineage>
</organism>
<evidence type="ECO:0000313" key="3">
    <source>
        <dbReference type="Proteomes" id="UP000784294"/>
    </source>
</evidence>
<evidence type="ECO:0000256" key="1">
    <source>
        <dbReference type="SAM" id="MobiDB-lite"/>
    </source>
</evidence>
<dbReference type="Proteomes" id="UP000784294">
    <property type="component" value="Unassembled WGS sequence"/>
</dbReference>
<feature type="region of interest" description="Disordered" evidence="1">
    <location>
        <begin position="52"/>
        <end position="80"/>
    </location>
</feature>
<name>A0A3S5B408_9PLAT</name>
<comment type="caution">
    <text evidence="2">The sequence shown here is derived from an EMBL/GenBank/DDBJ whole genome shotgun (WGS) entry which is preliminary data.</text>
</comment>
<keyword evidence="3" id="KW-1185">Reference proteome</keyword>
<sequence>MAPAYSLPLPPVFPSLHHGLNIPPPGFLSSGPSTAGLMPSQVHWAQPLHSTPAATITTSPTSAATLTTPNSSVPSTMPGHHTRPLLSTYPLPIPATVAATTTVTTTIAVTSSSPSYSSTSVIAEDSQNQINGRGISNCGEMMNLHSEDQEMGKKYRPLYKK</sequence>
<reference evidence="2" key="1">
    <citation type="submission" date="2018-11" db="EMBL/GenBank/DDBJ databases">
        <authorList>
            <consortium name="Pathogen Informatics"/>
        </authorList>
    </citation>
    <scope>NUCLEOTIDE SEQUENCE</scope>
</reference>
<evidence type="ECO:0000313" key="2">
    <source>
        <dbReference type="EMBL" id="VEL12626.1"/>
    </source>
</evidence>
<accession>A0A3S5B408</accession>
<feature type="compositionally biased region" description="Low complexity" evidence="1">
    <location>
        <begin position="52"/>
        <end position="72"/>
    </location>
</feature>
<gene>
    <name evidence="2" type="ORF">PXEA_LOCUS6066</name>
</gene>
<protein>
    <submittedName>
        <fullName evidence="2">Uncharacterized protein</fullName>
    </submittedName>
</protein>